<comment type="caution">
    <text evidence="8">The sequence shown here is derived from an EMBL/GenBank/DDBJ whole genome shotgun (WGS) entry which is preliminary data.</text>
</comment>
<dbReference type="CDD" id="cd00685">
    <property type="entry name" value="Trans_IPPS_HT"/>
    <property type="match status" value="1"/>
</dbReference>
<dbReference type="InterPro" id="IPR000092">
    <property type="entry name" value="Polyprenyl_synt"/>
</dbReference>
<dbReference type="GO" id="GO:0046872">
    <property type="term" value="F:metal ion binding"/>
    <property type="evidence" value="ECO:0007669"/>
    <property type="project" value="UniProtKB-KW"/>
</dbReference>
<dbReference type="Pfam" id="PF00348">
    <property type="entry name" value="polyprenyl_synt"/>
    <property type="match status" value="1"/>
</dbReference>
<dbReference type="SFLD" id="SFLDS00005">
    <property type="entry name" value="Isoprenoid_Synthase_Type_I"/>
    <property type="match status" value="1"/>
</dbReference>
<evidence type="ECO:0000256" key="4">
    <source>
        <dbReference type="ARBA" id="ARBA00022723"/>
    </source>
</evidence>
<dbReference type="AlphaFoldDB" id="A0A2N7UK90"/>
<dbReference type="PANTHER" id="PTHR43281:SF1">
    <property type="entry name" value="FARNESYL DIPHOSPHATE SYNTHASE"/>
    <property type="match status" value="1"/>
</dbReference>
<dbReference type="InterPro" id="IPR033749">
    <property type="entry name" value="Polyprenyl_synt_CS"/>
</dbReference>
<dbReference type="PROSITE" id="PS00444">
    <property type="entry name" value="POLYPRENYL_SYNTHASE_2"/>
    <property type="match status" value="1"/>
</dbReference>
<keyword evidence="9" id="KW-1185">Reference proteome</keyword>
<comment type="similarity">
    <text evidence="2 7">Belongs to the FPP/GGPP synthase family.</text>
</comment>
<dbReference type="GO" id="GO:0008654">
    <property type="term" value="P:phospholipid biosynthetic process"/>
    <property type="evidence" value="ECO:0007669"/>
    <property type="project" value="UniProtKB-ARBA"/>
</dbReference>
<dbReference type="Proteomes" id="UP000235547">
    <property type="component" value="Unassembled WGS sequence"/>
</dbReference>
<dbReference type="OrthoDB" id="9805316at2"/>
<dbReference type="SFLD" id="SFLDG01017">
    <property type="entry name" value="Polyprenyl_Transferase_Like"/>
    <property type="match status" value="1"/>
</dbReference>
<dbReference type="InterPro" id="IPR053378">
    <property type="entry name" value="Prenyl_diphosphate_synthase"/>
</dbReference>
<dbReference type="FunFam" id="1.10.600.10:FF:000001">
    <property type="entry name" value="Geranylgeranyl diphosphate synthase"/>
    <property type="match status" value="1"/>
</dbReference>
<evidence type="ECO:0000256" key="3">
    <source>
        <dbReference type="ARBA" id="ARBA00022679"/>
    </source>
</evidence>
<dbReference type="SUPFAM" id="SSF48576">
    <property type="entry name" value="Terpenoid synthases"/>
    <property type="match status" value="1"/>
</dbReference>
<evidence type="ECO:0000256" key="2">
    <source>
        <dbReference type="ARBA" id="ARBA00006706"/>
    </source>
</evidence>
<evidence type="ECO:0000313" key="8">
    <source>
        <dbReference type="EMBL" id="PMR80840.1"/>
    </source>
</evidence>
<evidence type="ECO:0000313" key="9">
    <source>
        <dbReference type="Proteomes" id="UP000235547"/>
    </source>
</evidence>
<proteinExistence type="inferred from homology"/>
<evidence type="ECO:0000256" key="6">
    <source>
        <dbReference type="ARBA" id="ARBA00023229"/>
    </source>
</evidence>
<reference evidence="8 9" key="1">
    <citation type="submission" date="2018-01" db="EMBL/GenBank/DDBJ databases">
        <title>Halomonas endophytica sp. nov., isolated from storage liquid in the stems of Populus euphratica.</title>
        <authorList>
            <person name="Chen C."/>
        </authorList>
    </citation>
    <scope>NUCLEOTIDE SEQUENCE [LARGE SCALE GENOMIC DNA]</scope>
    <source>
        <strain evidence="8 9">BZ-SZ-XJ27</strain>
    </source>
</reference>
<keyword evidence="3 7" id="KW-0808">Transferase</keyword>
<accession>A0A2N7UK90</accession>
<sequence>MNADNLPARLGIDRARVDARLVALFDARSAPSPRLDAAMRHGVLVGGKRLRPILVYAAGRALGAADEDLDAPAMAIELVHAYSLVHDDLPAMDDDDLRRGQPTVHRAYDEATAILAGDALQALAFEVLAGCGLRLGEMVRTLAEAAGRDGMVGGQALDLAAVGGHPDAEALAAMHGYKTGALIRAAVRLGGLVAVSAHDPRLAALDAYARAIGLAFQIHDDVLDVTGDTATLGKVSGADAARDKPTYPALLGLEGARLRAAELVEQAVESLAPLGPAGAPLAELARYMIERDH</sequence>
<keyword evidence="4" id="KW-0479">Metal-binding</keyword>
<dbReference type="NCBIfam" id="NF045485">
    <property type="entry name" value="FPPsyn"/>
    <property type="match status" value="1"/>
</dbReference>
<protein>
    <submittedName>
        <fullName evidence="8">Geranyl transferase</fullName>
    </submittedName>
</protein>
<dbReference type="GO" id="GO:0004659">
    <property type="term" value="F:prenyltransferase activity"/>
    <property type="evidence" value="ECO:0007669"/>
    <property type="project" value="InterPro"/>
</dbReference>
<name>A0A2N7UK90_9GAMM</name>
<evidence type="ECO:0000256" key="5">
    <source>
        <dbReference type="ARBA" id="ARBA00022842"/>
    </source>
</evidence>
<dbReference type="GO" id="GO:0005737">
    <property type="term" value="C:cytoplasm"/>
    <property type="evidence" value="ECO:0007669"/>
    <property type="project" value="UniProtKB-ARBA"/>
</dbReference>
<keyword evidence="5" id="KW-0460">Magnesium</keyword>
<dbReference type="PROSITE" id="PS00723">
    <property type="entry name" value="POLYPRENYL_SYNTHASE_1"/>
    <property type="match status" value="1"/>
</dbReference>
<evidence type="ECO:0000256" key="7">
    <source>
        <dbReference type="RuleBase" id="RU004466"/>
    </source>
</evidence>
<comment type="cofactor">
    <cofactor evidence="1">
        <name>Mg(2+)</name>
        <dbReference type="ChEBI" id="CHEBI:18420"/>
    </cofactor>
</comment>
<dbReference type="PANTHER" id="PTHR43281">
    <property type="entry name" value="FARNESYL DIPHOSPHATE SYNTHASE"/>
    <property type="match status" value="1"/>
</dbReference>
<keyword evidence="6" id="KW-0414">Isoprene biosynthesis</keyword>
<gene>
    <name evidence="8" type="ORF">C1H70_07180</name>
</gene>
<dbReference type="RefSeq" id="WP_102587662.1">
    <property type="nucleotide sequence ID" value="NZ_BNAE01000002.1"/>
</dbReference>
<dbReference type="EMBL" id="PNRG01000013">
    <property type="protein sequence ID" value="PMR80840.1"/>
    <property type="molecule type" value="Genomic_DNA"/>
</dbReference>
<dbReference type="InterPro" id="IPR008949">
    <property type="entry name" value="Isoprenoid_synthase_dom_sf"/>
</dbReference>
<evidence type="ECO:0000256" key="1">
    <source>
        <dbReference type="ARBA" id="ARBA00001946"/>
    </source>
</evidence>
<dbReference type="Gene3D" id="1.10.600.10">
    <property type="entry name" value="Farnesyl Diphosphate Synthase"/>
    <property type="match status" value="1"/>
</dbReference>
<dbReference type="GO" id="GO:0016114">
    <property type="term" value="P:terpenoid biosynthetic process"/>
    <property type="evidence" value="ECO:0007669"/>
    <property type="project" value="UniProtKB-ARBA"/>
</dbReference>
<organism evidence="8 9">
    <name type="scientific">Halomonas urumqiensis</name>
    <dbReference type="NCBI Taxonomy" id="1684789"/>
    <lineage>
        <taxon>Bacteria</taxon>
        <taxon>Pseudomonadati</taxon>
        <taxon>Pseudomonadota</taxon>
        <taxon>Gammaproteobacteria</taxon>
        <taxon>Oceanospirillales</taxon>
        <taxon>Halomonadaceae</taxon>
        <taxon>Halomonas</taxon>
    </lineage>
</organism>